<feature type="region of interest" description="Disordered" evidence="1">
    <location>
        <begin position="1"/>
        <end position="51"/>
    </location>
</feature>
<protein>
    <submittedName>
        <fullName evidence="2">Uncharacterized protein</fullName>
    </submittedName>
</protein>
<proteinExistence type="predicted"/>
<accession>A0A5B7K6P5</accession>
<organism evidence="2 3">
    <name type="scientific">Portunus trituberculatus</name>
    <name type="common">Swimming crab</name>
    <name type="synonym">Neptunus trituberculatus</name>
    <dbReference type="NCBI Taxonomy" id="210409"/>
    <lineage>
        <taxon>Eukaryota</taxon>
        <taxon>Metazoa</taxon>
        <taxon>Ecdysozoa</taxon>
        <taxon>Arthropoda</taxon>
        <taxon>Crustacea</taxon>
        <taxon>Multicrustacea</taxon>
        <taxon>Malacostraca</taxon>
        <taxon>Eumalacostraca</taxon>
        <taxon>Eucarida</taxon>
        <taxon>Decapoda</taxon>
        <taxon>Pleocyemata</taxon>
        <taxon>Brachyura</taxon>
        <taxon>Eubrachyura</taxon>
        <taxon>Portunoidea</taxon>
        <taxon>Portunidae</taxon>
        <taxon>Portuninae</taxon>
        <taxon>Portunus</taxon>
    </lineage>
</organism>
<evidence type="ECO:0000313" key="3">
    <source>
        <dbReference type="Proteomes" id="UP000324222"/>
    </source>
</evidence>
<dbReference type="EMBL" id="VSRR010122545">
    <property type="protein sequence ID" value="MPD00355.1"/>
    <property type="molecule type" value="Genomic_DNA"/>
</dbReference>
<reference evidence="2 3" key="1">
    <citation type="submission" date="2019-05" db="EMBL/GenBank/DDBJ databases">
        <title>Another draft genome of Portunus trituberculatus and its Hox gene families provides insights of decapod evolution.</title>
        <authorList>
            <person name="Jeong J.-H."/>
            <person name="Song I."/>
            <person name="Kim S."/>
            <person name="Choi T."/>
            <person name="Kim D."/>
            <person name="Ryu S."/>
            <person name="Kim W."/>
        </authorList>
    </citation>
    <scope>NUCLEOTIDE SEQUENCE [LARGE SCALE GENOMIC DNA]</scope>
    <source>
        <tissue evidence="2">Muscle</tissue>
    </source>
</reference>
<name>A0A5B7K6P5_PORTR</name>
<evidence type="ECO:0000256" key="1">
    <source>
        <dbReference type="SAM" id="MobiDB-lite"/>
    </source>
</evidence>
<dbReference type="AlphaFoldDB" id="A0A5B7K6P5"/>
<keyword evidence="3" id="KW-1185">Reference proteome</keyword>
<comment type="caution">
    <text evidence="2">The sequence shown here is derived from an EMBL/GenBank/DDBJ whole genome shotgun (WGS) entry which is preliminary data.</text>
</comment>
<sequence length="89" mass="9318">MIGRNGAWGRRRGTVSEGVGAVWESKGEGCGGEDKGGGGGQKPDSPVSAVTSPTLMSLRSRAWLSGSSEGHQLHLRVDVADLYLPNRVQ</sequence>
<dbReference type="Proteomes" id="UP000324222">
    <property type="component" value="Unassembled WGS sequence"/>
</dbReference>
<gene>
    <name evidence="2" type="ORF">E2C01_095821</name>
</gene>
<evidence type="ECO:0000313" key="2">
    <source>
        <dbReference type="EMBL" id="MPD00355.1"/>
    </source>
</evidence>